<reference evidence="1 2" key="1">
    <citation type="submission" date="2024-01" db="EMBL/GenBank/DDBJ databases">
        <title>The diversity of rhizobia nodulating Mimosa spp. in eleven states of Brazil covering several biomes is determined by host plant, location, and edaphic factors.</title>
        <authorList>
            <person name="Rouws L."/>
            <person name="Barauna A."/>
            <person name="Beukes C."/>
            <person name="De Faria S.M."/>
            <person name="Gross E."/>
            <person name="Dos Reis Junior F.B."/>
            <person name="Simon M."/>
            <person name="Maluk M."/>
            <person name="Odee D.W."/>
            <person name="Kenicer G."/>
            <person name="Young J.P.W."/>
            <person name="Reis V.M."/>
            <person name="Zilli J."/>
            <person name="James E.K."/>
        </authorList>
    </citation>
    <scope>NUCLEOTIDE SEQUENCE [LARGE SCALE GENOMIC DNA]</scope>
    <source>
        <strain evidence="1 2">JHI1651</strain>
    </source>
</reference>
<gene>
    <name evidence="1" type="ORF">VOI32_37725</name>
</gene>
<proteinExistence type="predicted"/>
<keyword evidence="2" id="KW-1185">Reference proteome</keyword>
<dbReference type="Proteomes" id="UP001462961">
    <property type="component" value="Unassembled WGS sequence"/>
</dbReference>
<comment type="caution">
    <text evidence="1">The sequence shown here is derived from an EMBL/GenBank/DDBJ whole genome shotgun (WGS) entry which is preliminary data.</text>
</comment>
<dbReference type="EMBL" id="JAYLVJ010000083">
    <property type="protein sequence ID" value="MEO1759605.1"/>
    <property type="molecule type" value="Genomic_DNA"/>
</dbReference>
<name>A0ABV0EC02_9BURK</name>
<sequence length="243" mass="26861">MEITLSAPPSQPAVVWDFVPNTEALEKAGDDGGWAQSLVGRVNRVEIGTPLTYDLISMWNDATPLSDQIKATLDKSDYLLVRMACSFMPDMRCRFTWGRFSAQFACLDESEPPHDVLTFDLYPRDITEQTLRTRKLSLDPSLKMTFGEASLNMGYAEERMIFEPRVSGAGLLSRTASWTFQAEGHQGGLAGSREMYAIIRKTKGCNACVRFSVTAEVHGRLGPIPVRQASGGGQSSPFRLQVD</sequence>
<dbReference type="RefSeq" id="WP_012406445.1">
    <property type="nucleotide sequence ID" value="NZ_JAKUCO010000087.1"/>
</dbReference>
<accession>A0ABV0EC02</accession>
<evidence type="ECO:0000313" key="1">
    <source>
        <dbReference type="EMBL" id="MEO1759605.1"/>
    </source>
</evidence>
<protein>
    <submittedName>
        <fullName evidence="1">Uncharacterized protein</fullName>
    </submittedName>
</protein>
<evidence type="ECO:0000313" key="2">
    <source>
        <dbReference type="Proteomes" id="UP001462961"/>
    </source>
</evidence>
<organism evidence="1 2">
    <name type="scientific">Paraburkholderia caribensis</name>
    <dbReference type="NCBI Taxonomy" id="75105"/>
    <lineage>
        <taxon>Bacteria</taxon>
        <taxon>Pseudomonadati</taxon>
        <taxon>Pseudomonadota</taxon>
        <taxon>Betaproteobacteria</taxon>
        <taxon>Burkholderiales</taxon>
        <taxon>Burkholderiaceae</taxon>
        <taxon>Paraburkholderia</taxon>
    </lineage>
</organism>